<feature type="region of interest" description="Disordered" evidence="1">
    <location>
        <begin position="1"/>
        <end position="69"/>
    </location>
</feature>
<sequence>MNVSEMNRAGGGRTSAEQSHQELGEDELKWPDDGWGGGRQGKAGEEEGIGGQQRGDGRRRGGGGDAGKGLSQRVWWRAPRLKWATNLEVACIVEEEILRLDAAIVHATRVVVPDSKDKLPKVVLCEVLYHAAGRVEQGEQLVASGEVEDEVDLVAVVLLGENGRLPLDGYGMEILAAAEAMAGVGE</sequence>
<gene>
    <name evidence="3" type="ORF">OSJNAa0049K09.15</name>
    <name evidence="2" type="ORF">OSJNBa0056A20.3</name>
</gene>
<reference evidence="4" key="4">
    <citation type="journal article" date="2008" name="Nucleic Acids Res.">
        <title>The rice annotation project database (RAP-DB): 2008 update.</title>
        <authorList>
            <consortium name="The rice annotation project (RAP)"/>
        </authorList>
    </citation>
    <scope>GENOME REANNOTATION</scope>
    <source>
        <strain evidence="4">cv. Nipponbare</strain>
    </source>
</reference>
<reference evidence="3" key="2">
    <citation type="submission" date="2002-09" db="EMBL/GenBank/DDBJ databases">
        <title>Rice Genomic Sequence.</title>
        <authorList>
            <person name="Wing R.A."/>
            <person name="Yu Y."/>
            <person name="Soderlund C."/>
            <person name="Kim H.-R."/>
            <person name="Rambo T."/>
            <person name="Saski C."/>
            <person name="Currie J."/>
            <person name="Collura K."/>
        </authorList>
    </citation>
    <scope>NUCLEOTIDE SEQUENCE</scope>
</reference>
<feature type="compositionally biased region" description="Basic and acidic residues" evidence="1">
    <location>
        <begin position="19"/>
        <end position="32"/>
    </location>
</feature>
<evidence type="ECO:0000256" key="1">
    <source>
        <dbReference type="SAM" id="MobiDB-lite"/>
    </source>
</evidence>
<evidence type="ECO:0000313" key="3">
    <source>
        <dbReference type="EMBL" id="AAN04512.1"/>
    </source>
</evidence>
<evidence type="ECO:0000313" key="4">
    <source>
        <dbReference type="Proteomes" id="UP000000763"/>
    </source>
</evidence>
<reference evidence="2" key="1">
    <citation type="submission" date="2001-05" db="EMBL/GenBank/DDBJ databases">
        <title>Rice Genomic Sequence.</title>
        <authorList>
            <person name="Wing R.A."/>
            <person name="Frisch D."/>
            <person name="Presting G."/>
            <person name="Wood T."/>
            <person name="Yu Y."/>
            <person name="Soderlund C."/>
            <person name="Kim H.-R."/>
            <person name="Rambo T."/>
            <person name="Henry D."/>
            <person name="Simmons J."/>
        </authorList>
    </citation>
    <scope>NUCLEOTIDE SEQUENCE</scope>
</reference>
<name>A0A5S6RCI1_ORYSJ</name>
<dbReference type="EMBL" id="AC131967">
    <property type="protein sequence ID" value="AAN04512.1"/>
    <property type="molecule type" value="Genomic_DNA"/>
</dbReference>
<protein>
    <submittedName>
        <fullName evidence="2">Uncharacterized protein</fullName>
    </submittedName>
</protein>
<accession>A0A5S6RCI1</accession>
<dbReference type="EMBL" id="AC079128">
    <property type="protein sequence ID" value="AAK52521.1"/>
    <property type="molecule type" value="Genomic_DNA"/>
</dbReference>
<organism evidence="2 4">
    <name type="scientific">Oryza sativa subsp. japonica</name>
    <name type="common">Rice</name>
    <dbReference type="NCBI Taxonomy" id="39947"/>
    <lineage>
        <taxon>Eukaryota</taxon>
        <taxon>Viridiplantae</taxon>
        <taxon>Streptophyta</taxon>
        <taxon>Embryophyta</taxon>
        <taxon>Tracheophyta</taxon>
        <taxon>Spermatophyta</taxon>
        <taxon>Magnoliopsida</taxon>
        <taxon>Liliopsida</taxon>
        <taxon>Poales</taxon>
        <taxon>Poaceae</taxon>
        <taxon>BOP clade</taxon>
        <taxon>Oryzoideae</taxon>
        <taxon>Oryzeae</taxon>
        <taxon>Oryzinae</taxon>
        <taxon>Oryza</taxon>
        <taxon>Oryza sativa</taxon>
    </lineage>
</organism>
<proteinExistence type="predicted"/>
<evidence type="ECO:0000313" key="2">
    <source>
        <dbReference type="EMBL" id="AAK52521.1"/>
    </source>
</evidence>
<dbReference type="Proteomes" id="UP000000763">
    <property type="component" value="Chromosome 10"/>
</dbReference>
<dbReference type="AlphaFoldDB" id="A0A5S6RCI1"/>
<reference evidence="4" key="3">
    <citation type="journal article" date="2005" name="Nature">
        <title>The map-based sequence of the rice genome.</title>
        <authorList>
            <consortium name="International rice genome sequencing project (IRGSP)"/>
            <person name="Matsumoto T."/>
            <person name="Wu J."/>
            <person name="Kanamori H."/>
            <person name="Katayose Y."/>
            <person name="Fujisawa M."/>
            <person name="Namiki N."/>
            <person name="Mizuno H."/>
            <person name="Yamamoto K."/>
            <person name="Antonio B.A."/>
            <person name="Baba T."/>
            <person name="Sakata K."/>
            <person name="Nagamura Y."/>
            <person name="Aoki H."/>
            <person name="Arikawa K."/>
            <person name="Arita K."/>
            <person name="Bito T."/>
            <person name="Chiden Y."/>
            <person name="Fujitsuka N."/>
            <person name="Fukunaka R."/>
            <person name="Hamada M."/>
            <person name="Harada C."/>
            <person name="Hayashi A."/>
            <person name="Hijishita S."/>
            <person name="Honda M."/>
            <person name="Hosokawa S."/>
            <person name="Ichikawa Y."/>
            <person name="Idonuma A."/>
            <person name="Iijima M."/>
            <person name="Ikeda M."/>
            <person name="Ikeno M."/>
            <person name="Ito K."/>
            <person name="Ito S."/>
            <person name="Ito T."/>
            <person name="Ito Y."/>
            <person name="Ito Y."/>
            <person name="Iwabuchi A."/>
            <person name="Kamiya K."/>
            <person name="Karasawa W."/>
            <person name="Kurita K."/>
            <person name="Katagiri S."/>
            <person name="Kikuta A."/>
            <person name="Kobayashi H."/>
            <person name="Kobayashi N."/>
            <person name="Machita K."/>
            <person name="Maehara T."/>
            <person name="Masukawa M."/>
            <person name="Mizubayashi T."/>
            <person name="Mukai Y."/>
            <person name="Nagasaki H."/>
            <person name="Nagata Y."/>
            <person name="Naito S."/>
            <person name="Nakashima M."/>
            <person name="Nakama Y."/>
            <person name="Nakamichi Y."/>
            <person name="Nakamura M."/>
            <person name="Meguro A."/>
            <person name="Negishi M."/>
            <person name="Ohta I."/>
            <person name="Ohta T."/>
            <person name="Okamoto M."/>
            <person name="Ono N."/>
            <person name="Saji S."/>
            <person name="Sakaguchi M."/>
            <person name="Sakai K."/>
            <person name="Shibata M."/>
            <person name="Shimokawa T."/>
            <person name="Song J."/>
            <person name="Takazaki Y."/>
            <person name="Terasawa K."/>
            <person name="Tsugane M."/>
            <person name="Tsuji K."/>
            <person name="Ueda S."/>
            <person name="Waki K."/>
            <person name="Yamagata H."/>
            <person name="Yamamoto M."/>
            <person name="Yamamoto S."/>
            <person name="Yamane H."/>
            <person name="Yoshiki S."/>
            <person name="Yoshihara R."/>
            <person name="Yukawa K."/>
            <person name="Zhong H."/>
            <person name="Yano M."/>
            <person name="Yuan Q."/>
            <person name="Ouyang S."/>
            <person name="Liu J."/>
            <person name="Jones K.M."/>
            <person name="Gansberger K."/>
            <person name="Moffat K."/>
            <person name="Hill J."/>
            <person name="Bera J."/>
            <person name="Fadrosh D."/>
            <person name="Jin S."/>
            <person name="Johri S."/>
            <person name="Kim M."/>
            <person name="Overton L."/>
            <person name="Reardon M."/>
            <person name="Tsitrin T."/>
            <person name="Vuong H."/>
            <person name="Weaver B."/>
            <person name="Ciecko A."/>
            <person name="Tallon L."/>
            <person name="Jackson J."/>
            <person name="Pai G."/>
            <person name="Aken S.V."/>
            <person name="Utterback T."/>
            <person name="Reidmuller S."/>
            <person name="Feldblyum T."/>
            <person name="Hsiao J."/>
            <person name="Zismann V."/>
            <person name="Iobst S."/>
            <person name="de Vazeille A.R."/>
            <person name="Buell C.R."/>
            <person name="Ying K."/>
            <person name="Li Y."/>
            <person name="Lu T."/>
            <person name="Huang Y."/>
            <person name="Zhao Q."/>
            <person name="Feng Q."/>
            <person name="Zhang L."/>
            <person name="Zhu J."/>
            <person name="Weng Q."/>
            <person name="Mu J."/>
            <person name="Lu Y."/>
            <person name="Fan D."/>
            <person name="Liu Y."/>
            <person name="Guan J."/>
            <person name="Zhang Y."/>
            <person name="Yu S."/>
            <person name="Liu X."/>
            <person name="Zhang Y."/>
            <person name="Hong G."/>
            <person name="Han B."/>
            <person name="Choisne N."/>
            <person name="Demange N."/>
            <person name="Orjeda G."/>
            <person name="Samain S."/>
            <person name="Cattolico L."/>
            <person name="Pelletier E."/>
            <person name="Couloux A."/>
            <person name="Segurens B."/>
            <person name="Wincker P."/>
            <person name="D'Hont A."/>
            <person name="Scarpelli C."/>
            <person name="Weissenbach J."/>
            <person name="Salanoubat M."/>
            <person name="Quetier F."/>
            <person name="Yu Y."/>
            <person name="Kim H.R."/>
            <person name="Rambo T."/>
            <person name="Currie J."/>
            <person name="Collura K."/>
            <person name="Luo M."/>
            <person name="Yang T."/>
            <person name="Ammiraju J.S.S."/>
            <person name="Engler F."/>
            <person name="Soderlund C."/>
            <person name="Wing R.A."/>
            <person name="Palmer L.E."/>
            <person name="de la Bastide M."/>
            <person name="Spiegel L."/>
            <person name="Nascimento L."/>
            <person name="Zutavern T."/>
            <person name="O'Shaughnessy A."/>
            <person name="Dike S."/>
            <person name="Dedhia N."/>
            <person name="Preston R."/>
            <person name="Balija V."/>
            <person name="McCombie W.R."/>
            <person name="Chow T."/>
            <person name="Chen H."/>
            <person name="Chung M."/>
            <person name="Chen C."/>
            <person name="Shaw J."/>
            <person name="Wu H."/>
            <person name="Hsiao K."/>
            <person name="Chao Y."/>
            <person name="Chu M."/>
            <person name="Cheng C."/>
            <person name="Hour A."/>
            <person name="Lee P."/>
            <person name="Lin S."/>
            <person name="Lin Y."/>
            <person name="Liou J."/>
            <person name="Liu S."/>
            <person name="Hsing Y."/>
            <person name="Raghuvanshi S."/>
            <person name="Mohanty A."/>
            <person name="Bharti A.K."/>
            <person name="Gaur A."/>
            <person name="Gupta V."/>
            <person name="Kumar D."/>
            <person name="Ravi V."/>
            <person name="Vij S."/>
            <person name="Kapur A."/>
            <person name="Khurana P."/>
            <person name="Khurana P."/>
            <person name="Khurana J.P."/>
            <person name="Tyagi A.K."/>
            <person name="Gaikwad K."/>
            <person name="Singh A."/>
            <person name="Dalal V."/>
            <person name="Srivastava S."/>
            <person name="Dixit A."/>
            <person name="Pal A.K."/>
            <person name="Ghazi I.A."/>
            <person name="Yadav M."/>
            <person name="Pandit A."/>
            <person name="Bhargava A."/>
            <person name="Sureshbabu K."/>
            <person name="Batra K."/>
            <person name="Sharma T.R."/>
            <person name="Mohapatra T."/>
            <person name="Singh N.K."/>
            <person name="Messing J."/>
            <person name="Nelson A.B."/>
            <person name="Fuks G."/>
            <person name="Kavchok S."/>
            <person name="Keizer G."/>
            <person name="Linton E."/>
            <person name="Llaca V."/>
            <person name="Song R."/>
            <person name="Tanyolac B."/>
            <person name="Young S."/>
            <person name="Ho-Il K."/>
            <person name="Hahn J.H."/>
            <person name="Sangsakoo G."/>
            <person name="Vanavichit A."/>
            <person name="de Mattos Luiz.A.T."/>
            <person name="Zimmer P.D."/>
            <person name="Malone G."/>
            <person name="Dellagostin O."/>
            <person name="de Oliveira A.C."/>
            <person name="Bevan M."/>
            <person name="Bancroft I."/>
            <person name="Minx P."/>
            <person name="Cordum H."/>
            <person name="Wilson R."/>
            <person name="Cheng Z."/>
            <person name="Jin W."/>
            <person name="Jiang J."/>
            <person name="Leong S.A."/>
            <person name="Iwama H."/>
            <person name="Gojobori T."/>
            <person name="Itoh T."/>
            <person name="Niimura Y."/>
            <person name="Fujii Y."/>
            <person name="Habara T."/>
            <person name="Sakai H."/>
            <person name="Sato Y."/>
            <person name="Wilson G."/>
            <person name="Kumar K."/>
            <person name="McCouch S."/>
            <person name="Juretic N."/>
            <person name="Hoen D."/>
            <person name="Wright S."/>
            <person name="Bruskiewich R."/>
            <person name="Bureau T."/>
            <person name="Miyao A."/>
            <person name="Hirochika H."/>
            <person name="Nishikawa T."/>
            <person name="Kadowaki K."/>
            <person name="Sugiura M."/>
            <person name="Burr B."/>
            <person name="Sasaki T."/>
        </authorList>
    </citation>
    <scope>NUCLEOTIDE SEQUENCE [LARGE SCALE GENOMIC DNA]</scope>
    <source>
        <strain evidence="4">cv. Nipponbare</strain>
    </source>
</reference>